<dbReference type="Gene3D" id="1.10.10.60">
    <property type="entry name" value="Homeodomain-like"/>
    <property type="match status" value="1"/>
</dbReference>
<dbReference type="Pfam" id="PF13384">
    <property type="entry name" value="HTH_23"/>
    <property type="match status" value="1"/>
</dbReference>
<evidence type="ECO:0000313" key="2">
    <source>
        <dbReference type="Proteomes" id="UP000177979"/>
    </source>
</evidence>
<accession>A0A1F5EV86</accession>
<organism evidence="1 2">
    <name type="scientific">Candidatus Collierbacteria bacterium RIFCSPHIGHO2_01_FULL_50_25</name>
    <dbReference type="NCBI Taxonomy" id="1817722"/>
    <lineage>
        <taxon>Bacteria</taxon>
        <taxon>Candidatus Collieribacteriota</taxon>
    </lineage>
</organism>
<dbReference type="InterPro" id="IPR009057">
    <property type="entry name" value="Homeodomain-like_sf"/>
</dbReference>
<sequence length="225" mass="26476">MANRLIKTKAEATKLRLQGASYSQIKSQLGVSKSTLSGWLKKYPLPPERIRELRDFSEQRIENFRNTMRIKRETRQNLVYQKEKEYLLPLSKKELYLTGLFLYWGEGNKTTPYSTILSNSNPLMIKFFVYWLTNIFEVPTNKMRMKIHLYQDMDEQKEIKFWSNLTKISIKQFNKSYIKKTTLAGLTYKGFNHGTCNIMVHNRDIAEKVFLGIRAISDNINKLVG</sequence>
<dbReference type="SUPFAM" id="SSF46689">
    <property type="entry name" value="Homeodomain-like"/>
    <property type="match status" value="1"/>
</dbReference>
<name>A0A1F5EV86_9BACT</name>
<dbReference type="AlphaFoldDB" id="A0A1F5EV86"/>
<protein>
    <submittedName>
        <fullName evidence="1">Uncharacterized protein</fullName>
    </submittedName>
</protein>
<gene>
    <name evidence="1" type="ORF">A2703_00585</name>
</gene>
<proteinExistence type="predicted"/>
<evidence type="ECO:0000313" key="1">
    <source>
        <dbReference type="EMBL" id="OGD71280.1"/>
    </source>
</evidence>
<dbReference type="EMBL" id="MFAG01000037">
    <property type="protein sequence ID" value="OGD71280.1"/>
    <property type="molecule type" value="Genomic_DNA"/>
</dbReference>
<comment type="caution">
    <text evidence="1">The sequence shown here is derived from an EMBL/GenBank/DDBJ whole genome shotgun (WGS) entry which is preliminary data.</text>
</comment>
<reference evidence="1 2" key="1">
    <citation type="journal article" date="2016" name="Nat. Commun.">
        <title>Thousands of microbial genomes shed light on interconnected biogeochemical processes in an aquifer system.</title>
        <authorList>
            <person name="Anantharaman K."/>
            <person name="Brown C.T."/>
            <person name="Hug L.A."/>
            <person name="Sharon I."/>
            <person name="Castelle C.J."/>
            <person name="Probst A.J."/>
            <person name="Thomas B.C."/>
            <person name="Singh A."/>
            <person name="Wilkins M.J."/>
            <person name="Karaoz U."/>
            <person name="Brodie E.L."/>
            <person name="Williams K.H."/>
            <person name="Hubbard S.S."/>
            <person name="Banfield J.F."/>
        </authorList>
    </citation>
    <scope>NUCLEOTIDE SEQUENCE [LARGE SCALE GENOMIC DNA]</scope>
</reference>
<dbReference type="Proteomes" id="UP000177979">
    <property type="component" value="Unassembled WGS sequence"/>
</dbReference>